<sequence>MNSVGRRALQLVLSAIAISAVTRCGGLSGKLVRLSILNTLRLPTGYQGSGIAVQGSLAYISMEAIGSQSGARSLVIVSLETATAPTILSVTSSGLTSDMGGIVVRGNYAYVPYESASGTNFQVWNVSNPRSPSVAGSASISCPAGMYPFQNPALYGDYVYVSCWQSEVTTTGAFAIVDVSNPASPVVTRSVSVNANYQPISFAIWEQDLYVVATQGGSTSDNVLLYSIEDPTCPQLMATVSVPHSPQWAAAEGTVALIPIYDGMELQVIDFSNPSSPQTTSASLGSCHPMNVAVYLSDLALMPCDSPGGVAEVNVATADRPSYLGTTLSGTMFNFLTASGSYIYGVDARGNFEAVGP</sequence>
<evidence type="ECO:0000313" key="1">
    <source>
        <dbReference type="EMBL" id="SPE24967.1"/>
    </source>
</evidence>
<dbReference type="Proteomes" id="UP000239735">
    <property type="component" value="Unassembled WGS sequence"/>
</dbReference>
<dbReference type="EMBL" id="OKRB01000105">
    <property type="protein sequence ID" value="SPE24967.1"/>
    <property type="molecule type" value="Genomic_DNA"/>
</dbReference>
<dbReference type="AlphaFoldDB" id="A0A2N9LNZ7"/>
<reference evidence="2" key="1">
    <citation type="submission" date="2018-02" db="EMBL/GenBank/DDBJ databases">
        <authorList>
            <person name="Hausmann B."/>
        </authorList>
    </citation>
    <scope>NUCLEOTIDE SEQUENCE [LARGE SCALE GENOMIC DNA]</scope>
    <source>
        <strain evidence="2">Peat soil MAG SbA5</strain>
    </source>
</reference>
<organism evidence="1 2">
    <name type="scientific">Candidatus Sulfuritelmatomonas gaucii</name>
    <dbReference type="NCBI Taxonomy" id="2043161"/>
    <lineage>
        <taxon>Bacteria</taxon>
        <taxon>Pseudomonadati</taxon>
        <taxon>Acidobacteriota</taxon>
        <taxon>Terriglobia</taxon>
        <taxon>Terriglobales</taxon>
        <taxon>Acidobacteriaceae</taxon>
        <taxon>Candidatus Sulfuritelmatomonas</taxon>
    </lineage>
</organism>
<accession>A0A2N9LNZ7</accession>
<dbReference type="Pfam" id="PF08309">
    <property type="entry name" value="LVIVD"/>
    <property type="match status" value="3"/>
</dbReference>
<dbReference type="InterPro" id="IPR011044">
    <property type="entry name" value="Quino_amine_DH_bsu"/>
</dbReference>
<proteinExistence type="predicted"/>
<evidence type="ECO:0000313" key="2">
    <source>
        <dbReference type="Proteomes" id="UP000239735"/>
    </source>
</evidence>
<gene>
    <name evidence="1" type="ORF">SBA5_470088</name>
</gene>
<dbReference type="OrthoDB" id="494137at2"/>
<dbReference type="SUPFAM" id="SSF50969">
    <property type="entry name" value="YVTN repeat-like/Quinoprotein amine dehydrogenase"/>
    <property type="match status" value="1"/>
</dbReference>
<protein>
    <submittedName>
        <fullName evidence="1">Uncharacterized protein</fullName>
    </submittedName>
</protein>
<dbReference type="InterPro" id="IPR013211">
    <property type="entry name" value="LVIVD"/>
</dbReference>
<name>A0A2N9LNZ7_9BACT</name>